<proteinExistence type="predicted"/>
<evidence type="ECO:0000256" key="1">
    <source>
        <dbReference type="SAM" id="MobiDB-lite"/>
    </source>
</evidence>
<feature type="region of interest" description="Disordered" evidence="1">
    <location>
        <begin position="1"/>
        <end position="22"/>
    </location>
</feature>
<gene>
    <name evidence="2" type="ORF">EYF80_029558</name>
</gene>
<protein>
    <submittedName>
        <fullName evidence="2">Uncharacterized protein</fullName>
    </submittedName>
</protein>
<reference evidence="2 3" key="1">
    <citation type="submission" date="2019-03" db="EMBL/GenBank/DDBJ databases">
        <title>First draft genome of Liparis tanakae, snailfish: a comprehensive survey of snailfish specific genes.</title>
        <authorList>
            <person name="Kim W."/>
            <person name="Song I."/>
            <person name="Jeong J.-H."/>
            <person name="Kim D."/>
            <person name="Kim S."/>
            <person name="Ryu S."/>
            <person name="Song J.Y."/>
            <person name="Lee S.K."/>
        </authorList>
    </citation>
    <scope>NUCLEOTIDE SEQUENCE [LARGE SCALE GENOMIC DNA]</scope>
    <source>
        <tissue evidence="2">Muscle</tissue>
    </source>
</reference>
<evidence type="ECO:0000313" key="3">
    <source>
        <dbReference type="Proteomes" id="UP000314294"/>
    </source>
</evidence>
<accession>A0A4Z2H566</accession>
<organism evidence="2 3">
    <name type="scientific">Liparis tanakae</name>
    <name type="common">Tanaka's snailfish</name>
    <dbReference type="NCBI Taxonomy" id="230148"/>
    <lineage>
        <taxon>Eukaryota</taxon>
        <taxon>Metazoa</taxon>
        <taxon>Chordata</taxon>
        <taxon>Craniata</taxon>
        <taxon>Vertebrata</taxon>
        <taxon>Euteleostomi</taxon>
        <taxon>Actinopterygii</taxon>
        <taxon>Neopterygii</taxon>
        <taxon>Teleostei</taxon>
        <taxon>Neoteleostei</taxon>
        <taxon>Acanthomorphata</taxon>
        <taxon>Eupercaria</taxon>
        <taxon>Perciformes</taxon>
        <taxon>Cottioidei</taxon>
        <taxon>Cottales</taxon>
        <taxon>Liparidae</taxon>
        <taxon>Liparis</taxon>
    </lineage>
</organism>
<comment type="caution">
    <text evidence="2">The sequence shown here is derived from an EMBL/GenBank/DDBJ whole genome shotgun (WGS) entry which is preliminary data.</text>
</comment>
<dbReference type="Proteomes" id="UP000314294">
    <property type="component" value="Unassembled WGS sequence"/>
</dbReference>
<dbReference type="AlphaFoldDB" id="A0A4Z2H566"/>
<name>A0A4Z2H566_9TELE</name>
<evidence type="ECO:0000313" key="2">
    <source>
        <dbReference type="EMBL" id="TNN60223.1"/>
    </source>
</evidence>
<keyword evidence="3" id="KW-1185">Reference proteome</keyword>
<sequence>MNFCKPRQPPVKVTSSESEELEVRDHVAASARGQSLSPQYHSLSQLGRGSAQSAGACCCQHKPTMCLTSRRGRRAAAVGIDDESRARRVPGTPALLLWQLVLRLMLHRPPPERCSPRLAKELQGSRDKIGLSVHLPASSYSLTDFGDEINENFDTAAHESQQLQRGSALNFHSLFFYLLLLIVSAGSRACVPPFVARRSCSEGRVHVN</sequence>
<dbReference type="EMBL" id="SRLO01000338">
    <property type="protein sequence ID" value="TNN60223.1"/>
    <property type="molecule type" value="Genomic_DNA"/>
</dbReference>